<protein>
    <submittedName>
        <fullName evidence="1">Uncharacterized protein</fullName>
    </submittedName>
</protein>
<evidence type="ECO:0000313" key="2">
    <source>
        <dbReference type="Proteomes" id="UP001234297"/>
    </source>
</evidence>
<gene>
    <name evidence="1" type="ORF">MRB53_023728</name>
</gene>
<name>A0ACC2LAE5_PERAE</name>
<proteinExistence type="predicted"/>
<accession>A0ACC2LAE5</accession>
<comment type="caution">
    <text evidence="1">The sequence shown here is derived from an EMBL/GenBank/DDBJ whole genome shotgun (WGS) entry which is preliminary data.</text>
</comment>
<organism evidence="1 2">
    <name type="scientific">Persea americana</name>
    <name type="common">Avocado</name>
    <dbReference type="NCBI Taxonomy" id="3435"/>
    <lineage>
        <taxon>Eukaryota</taxon>
        <taxon>Viridiplantae</taxon>
        <taxon>Streptophyta</taxon>
        <taxon>Embryophyta</taxon>
        <taxon>Tracheophyta</taxon>
        <taxon>Spermatophyta</taxon>
        <taxon>Magnoliopsida</taxon>
        <taxon>Magnoliidae</taxon>
        <taxon>Laurales</taxon>
        <taxon>Lauraceae</taxon>
        <taxon>Persea</taxon>
    </lineage>
</organism>
<dbReference type="EMBL" id="CM056815">
    <property type="protein sequence ID" value="KAJ8630405.1"/>
    <property type="molecule type" value="Genomic_DNA"/>
</dbReference>
<evidence type="ECO:0000313" key="1">
    <source>
        <dbReference type="EMBL" id="KAJ8630405.1"/>
    </source>
</evidence>
<dbReference type="Proteomes" id="UP001234297">
    <property type="component" value="Chromosome 7"/>
</dbReference>
<keyword evidence="2" id="KW-1185">Reference proteome</keyword>
<reference evidence="1 2" key="1">
    <citation type="journal article" date="2022" name="Hortic Res">
        <title>A haplotype resolved chromosomal level avocado genome allows analysis of novel avocado genes.</title>
        <authorList>
            <person name="Nath O."/>
            <person name="Fletcher S.J."/>
            <person name="Hayward A."/>
            <person name="Shaw L.M."/>
            <person name="Masouleh A.K."/>
            <person name="Furtado A."/>
            <person name="Henry R.J."/>
            <person name="Mitter N."/>
        </authorList>
    </citation>
    <scope>NUCLEOTIDE SEQUENCE [LARGE SCALE GENOMIC DNA]</scope>
    <source>
        <strain evidence="2">cv. Hass</strain>
    </source>
</reference>
<sequence>MDATLYKIAKSGSVDLLSHISDTNNGQLLLTTTPNKNTALHIAARHGHSNFVARISDLCPFLLLEENSKGDTALHVAARNGDVLVADELIKCAQKNDLTEEMLRKRNRGLNTALHEAAWSRDHSFVELLIRVYPELVTLVNAAGASPLYLAAEEGALGCVLQLFQKTKGLDISQDYYSGPHGRTPLHAAVIRGHLGECLPQD</sequence>